<dbReference type="GO" id="GO:0003839">
    <property type="term" value="F:gamma-glutamylcyclotransferase activity"/>
    <property type="evidence" value="ECO:0007669"/>
    <property type="project" value="InterPro"/>
</dbReference>
<comment type="caution">
    <text evidence="4">The sequence shown here is derived from an EMBL/GenBank/DDBJ whole genome shotgun (WGS) entry which is preliminary data.</text>
</comment>
<gene>
    <name evidence="4" type="ORF">GCM10017161_39470</name>
</gene>
<dbReference type="InterPro" id="IPR036568">
    <property type="entry name" value="GGCT-like_sf"/>
</dbReference>
<protein>
    <recommendedName>
        <fullName evidence="6">Gamma-glutamylcyclotransferase</fullName>
    </recommendedName>
</protein>
<evidence type="ECO:0000313" key="5">
    <source>
        <dbReference type="Proteomes" id="UP000623842"/>
    </source>
</evidence>
<feature type="active site" description="Proton acceptor" evidence="2">
    <location>
        <position position="83"/>
    </location>
</feature>
<dbReference type="PANTHER" id="PTHR12935:SF0">
    <property type="entry name" value="GAMMA-GLUTAMYLCYCLOTRANSFERASE"/>
    <property type="match status" value="1"/>
</dbReference>
<proteinExistence type="predicted"/>
<dbReference type="CDD" id="cd06661">
    <property type="entry name" value="GGCT_like"/>
    <property type="match status" value="1"/>
</dbReference>
<dbReference type="AlphaFoldDB" id="A0A919BQU3"/>
<organism evidence="4 5">
    <name type="scientific">Thalassotalea marina</name>
    <dbReference type="NCBI Taxonomy" id="1673741"/>
    <lineage>
        <taxon>Bacteria</taxon>
        <taxon>Pseudomonadati</taxon>
        <taxon>Pseudomonadota</taxon>
        <taxon>Gammaproteobacteria</taxon>
        <taxon>Alteromonadales</taxon>
        <taxon>Colwelliaceae</taxon>
        <taxon>Thalassotalea</taxon>
    </lineage>
</organism>
<dbReference type="EMBL" id="BNCK01000012">
    <property type="protein sequence ID" value="GHG05976.1"/>
    <property type="molecule type" value="Genomic_DNA"/>
</dbReference>
<dbReference type="RefSeq" id="WP_189774287.1">
    <property type="nucleotide sequence ID" value="NZ_BNCK01000012.1"/>
</dbReference>
<dbReference type="SUPFAM" id="SSF110857">
    <property type="entry name" value="Gamma-glutamyl cyclotransferase-like"/>
    <property type="match status" value="1"/>
</dbReference>
<reference evidence="4" key="2">
    <citation type="submission" date="2020-09" db="EMBL/GenBank/DDBJ databases">
        <authorList>
            <person name="Sun Q."/>
            <person name="Kim S."/>
        </authorList>
    </citation>
    <scope>NUCLEOTIDE SEQUENCE</scope>
    <source>
        <strain evidence="4">KCTC 42731</strain>
    </source>
</reference>
<dbReference type="PANTHER" id="PTHR12935">
    <property type="entry name" value="GAMMA-GLUTAMYLCYCLOTRANSFERASE"/>
    <property type="match status" value="1"/>
</dbReference>
<name>A0A919BQU3_9GAMM</name>
<keyword evidence="5" id="KW-1185">Reference proteome</keyword>
<accession>A0A919BQU3</accession>
<dbReference type="Pfam" id="PF13772">
    <property type="entry name" value="AIG2_2"/>
    <property type="match status" value="1"/>
</dbReference>
<dbReference type="InterPro" id="IPR013024">
    <property type="entry name" value="GGCT-like"/>
</dbReference>
<evidence type="ECO:0000256" key="2">
    <source>
        <dbReference type="PIRSR" id="PIRSR617939-1"/>
    </source>
</evidence>
<dbReference type="Proteomes" id="UP000623842">
    <property type="component" value="Unassembled WGS sequence"/>
</dbReference>
<reference evidence="4" key="1">
    <citation type="journal article" date="2014" name="Int. J. Syst. Evol. Microbiol.">
        <title>Complete genome sequence of Corynebacterium casei LMG S-19264T (=DSM 44701T), isolated from a smear-ripened cheese.</title>
        <authorList>
            <consortium name="US DOE Joint Genome Institute (JGI-PGF)"/>
            <person name="Walter F."/>
            <person name="Albersmeier A."/>
            <person name="Kalinowski J."/>
            <person name="Ruckert C."/>
        </authorList>
    </citation>
    <scope>NUCLEOTIDE SEQUENCE</scope>
    <source>
        <strain evidence="4">KCTC 42731</strain>
    </source>
</reference>
<sequence length="169" mass="19497">MTQSHFYYFAYGSNMSVKRILHRLPNAKLIGPASLAEYDLRFHKTGDDDSAKCDAYFTGETHSIFGVLYQLHQDEKQVLDQIEGVGKGYNVKTVNVTTATQEMLSAFLYVATEIDETKKPYDWYHNHVLTGALEHQLPHHYIEEKIRSVKSKPDKNATREHIETNIYRS</sequence>
<evidence type="ECO:0000256" key="3">
    <source>
        <dbReference type="PIRSR" id="PIRSR617939-2"/>
    </source>
</evidence>
<feature type="binding site" evidence="3">
    <location>
        <position position="124"/>
    </location>
    <ligand>
        <name>substrate</name>
    </ligand>
</feature>
<evidence type="ECO:0000256" key="1">
    <source>
        <dbReference type="ARBA" id="ARBA00023239"/>
    </source>
</evidence>
<keyword evidence="1" id="KW-0456">Lyase</keyword>
<dbReference type="InterPro" id="IPR017939">
    <property type="entry name" value="G-Glutamylcylcotransferase"/>
</dbReference>
<evidence type="ECO:0008006" key="6">
    <source>
        <dbReference type="Google" id="ProtNLM"/>
    </source>
</evidence>
<dbReference type="Gene3D" id="3.10.490.10">
    <property type="entry name" value="Gamma-glutamyl cyclotransferase-like"/>
    <property type="match status" value="1"/>
</dbReference>
<evidence type="ECO:0000313" key="4">
    <source>
        <dbReference type="EMBL" id="GHG05976.1"/>
    </source>
</evidence>
<feature type="binding site" evidence="3">
    <location>
        <begin position="8"/>
        <end position="13"/>
    </location>
    <ligand>
        <name>substrate</name>
    </ligand>
</feature>